<evidence type="ECO:0000313" key="6">
    <source>
        <dbReference type="EMBL" id="WNM19512.1"/>
    </source>
</evidence>
<keyword evidence="5" id="KW-0479">Metal-binding</keyword>
<dbReference type="NCBIfam" id="TIGR02727">
    <property type="entry name" value="MTHFS_bact"/>
    <property type="match status" value="1"/>
</dbReference>
<sequence length="189" mass="22204">MTKKELRTKYKALRAQLSTNEVEEMSLQIANQLLKLDIWKNTFFHIFLPIREKNEVDTEFILQILHGKDKEIVVSKSNFETLKMHHFLLTENTKLKKNEYNIDEPVYGLSVPDDMIDVIFVPLLAYDKNGNRVGYGKGFYDHFLLDCRFDSIKIGLSFFEPEEEFIDDVSVTDIPLDYCVTTRNVHSFR</sequence>
<dbReference type="PANTHER" id="PTHR23407">
    <property type="entry name" value="ATPASE INHIBITOR/5-FORMYLTETRAHYDROFOLATE CYCLO-LIGASE"/>
    <property type="match status" value="1"/>
</dbReference>
<evidence type="ECO:0000313" key="8">
    <source>
        <dbReference type="Proteomes" id="UP001304515"/>
    </source>
</evidence>
<keyword evidence="2 4" id="KW-0547">Nucleotide-binding</keyword>
<gene>
    <name evidence="7" type="ORF">RN605_09410</name>
    <name evidence="6" type="ORF">RN608_02240</name>
</gene>
<dbReference type="InterPro" id="IPR037171">
    <property type="entry name" value="NagB/RpiA_transferase-like"/>
</dbReference>
<proteinExistence type="inferred from homology"/>
<dbReference type="Pfam" id="PF01812">
    <property type="entry name" value="5-FTHF_cyc-lig"/>
    <property type="match status" value="1"/>
</dbReference>
<evidence type="ECO:0000256" key="1">
    <source>
        <dbReference type="ARBA" id="ARBA00010638"/>
    </source>
</evidence>
<accession>A0AA96J2H5</accession>
<accession>A0AA96EZ37</accession>
<feature type="binding site" evidence="4">
    <location>
        <begin position="3"/>
        <end position="7"/>
    </location>
    <ligand>
        <name>ATP</name>
        <dbReference type="ChEBI" id="CHEBI:30616"/>
    </ligand>
</feature>
<comment type="cofactor">
    <cofactor evidence="5">
        <name>Mg(2+)</name>
        <dbReference type="ChEBI" id="CHEBI:18420"/>
    </cofactor>
</comment>
<dbReference type="GO" id="GO:0046872">
    <property type="term" value="F:metal ion binding"/>
    <property type="evidence" value="ECO:0007669"/>
    <property type="project" value="UniProtKB-KW"/>
</dbReference>
<dbReference type="InterPro" id="IPR024185">
    <property type="entry name" value="FTHF_cligase-like_sf"/>
</dbReference>
<evidence type="ECO:0000256" key="5">
    <source>
        <dbReference type="RuleBase" id="RU361279"/>
    </source>
</evidence>
<dbReference type="Gene3D" id="3.40.50.10420">
    <property type="entry name" value="NagB/RpiA/CoA transferase-like"/>
    <property type="match status" value="1"/>
</dbReference>
<dbReference type="KEGG" id="fcj:RN605_09410"/>
<feature type="binding site" evidence="4">
    <location>
        <position position="48"/>
    </location>
    <ligand>
        <name>substrate</name>
    </ligand>
</feature>
<dbReference type="AlphaFoldDB" id="A0AA96EZ37"/>
<name>A0AA96EZ37_9FLAO</name>
<keyword evidence="5" id="KW-0460">Magnesium</keyword>
<dbReference type="GO" id="GO:0005524">
    <property type="term" value="F:ATP binding"/>
    <property type="evidence" value="ECO:0007669"/>
    <property type="project" value="UniProtKB-KW"/>
</dbReference>
<keyword evidence="3 4" id="KW-0067">ATP-binding</keyword>
<feature type="binding site" evidence="4">
    <location>
        <position position="55"/>
    </location>
    <ligand>
        <name>substrate</name>
    </ligand>
</feature>
<evidence type="ECO:0000256" key="4">
    <source>
        <dbReference type="PIRSR" id="PIRSR006806-1"/>
    </source>
</evidence>
<comment type="catalytic activity">
    <reaction evidence="5">
        <text>(6S)-5-formyl-5,6,7,8-tetrahydrofolate + ATP = (6R)-5,10-methenyltetrahydrofolate + ADP + phosphate</text>
        <dbReference type="Rhea" id="RHEA:10488"/>
        <dbReference type="ChEBI" id="CHEBI:30616"/>
        <dbReference type="ChEBI" id="CHEBI:43474"/>
        <dbReference type="ChEBI" id="CHEBI:57455"/>
        <dbReference type="ChEBI" id="CHEBI:57457"/>
        <dbReference type="ChEBI" id="CHEBI:456216"/>
        <dbReference type="EC" id="6.3.3.2"/>
    </reaction>
</comment>
<evidence type="ECO:0000313" key="7">
    <source>
        <dbReference type="EMBL" id="WNM20901.1"/>
    </source>
</evidence>
<keyword evidence="7" id="KW-0436">Ligase</keyword>
<keyword evidence="8" id="KW-1185">Reference proteome</keyword>
<dbReference type="EMBL" id="CP134878">
    <property type="protein sequence ID" value="WNM19512.1"/>
    <property type="molecule type" value="Genomic_DNA"/>
</dbReference>
<feature type="binding site" evidence="4">
    <location>
        <begin position="132"/>
        <end position="140"/>
    </location>
    <ligand>
        <name>ATP</name>
        <dbReference type="ChEBI" id="CHEBI:30616"/>
    </ligand>
</feature>
<dbReference type="PIRSF" id="PIRSF006806">
    <property type="entry name" value="FTHF_cligase"/>
    <property type="match status" value="1"/>
</dbReference>
<dbReference type="GO" id="GO:0030272">
    <property type="term" value="F:5-formyltetrahydrofolate cyclo-ligase activity"/>
    <property type="evidence" value="ECO:0007669"/>
    <property type="project" value="UniProtKB-EC"/>
</dbReference>
<dbReference type="RefSeq" id="WP_313324403.1">
    <property type="nucleotide sequence ID" value="NZ_CP134878.1"/>
</dbReference>
<organism evidence="7 8">
    <name type="scientific">Flavobacterium capsici</name>
    <dbReference type="NCBI Taxonomy" id="3075618"/>
    <lineage>
        <taxon>Bacteria</taxon>
        <taxon>Pseudomonadati</taxon>
        <taxon>Bacteroidota</taxon>
        <taxon>Flavobacteriia</taxon>
        <taxon>Flavobacteriales</taxon>
        <taxon>Flavobacteriaceae</taxon>
        <taxon>Flavobacterium</taxon>
    </lineage>
</organism>
<evidence type="ECO:0000256" key="3">
    <source>
        <dbReference type="ARBA" id="ARBA00022840"/>
    </source>
</evidence>
<protein>
    <recommendedName>
        <fullName evidence="5">5-formyltetrahydrofolate cyclo-ligase</fullName>
        <ecNumber evidence="5">6.3.3.2</ecNumber>
    </recommendedName>
</protein>
<evidence type="ECO:0000256" key="2">
    <source>
        <dbReference type="ARBA" id="ARBA00022741"/>
    </source>
</evidence>
<dbReference type="PANTHER" id="PTHR23407:SF1">
    <property type="entry name" value="5-FORMYLTETRAHYDROFOLATE CYCLO-LIGASE"/>
    <property type="match status" value="1"/>
</dbReference>
<dbReference type="SUPFAM" id="SSF100950">
    <property type="entry name" value="NagB/RpiA/CoA transferase-like"/>
    <property type="match status" value="1"/>
</dbReference>
<dbReference type="EC" id="6.3.3.2" evidence="5"/>
<dbReference type="Proteomes" id="UP001304515">
    <property type="component" value="Chromosome"/>
</dbReference>
<dbReference type="EMBL" id="CP134890">
    <property type="protein sequence ID" value="WNM20901.1"/>
    <property type="molecule type" value="Genomic_DNA"/>
</dbReference>
<dbReference type="InterPro" id="IPR002698">
    <property type="entry name" value="FTHF_cligase"/>
</dbReference>
<dbReference type="GO" id="GO:0009396">
    <property type="term" value="P:folic acid-containing compound biosynthetic process"/>
    <property type="evidence" value="ECO:0007669"/>
    <property type="project" value="TreeGrafter"/>
</dbReference>
<reference evidence="7 8" key="1">
    <citation type="submission" date="2023-09" db="EMBL/GenBank/DDBJ databases">
        <title>Flavobacterium sp. a novel bacteria isolate from Pepper rhizosphere.</title>
        <authorList>
            <person name="Peng Y."/>
            <person name="Lee J."/>
        </authorList>
    </citation>
    <scope>NUCLEOTIDE SEQUENCE [LARGE SCALE GENOMIC DNA]</scope>
    <source>
        <strain evidence="6">PMR2A8</strain>
        <strain evidence="7 8">PMTSA4</strain>
    </source>
</reference>
<comment type="similarity">
    <text evidence="1 5">Belongs to the 5-formyltetrahydrofolate cyclo-ligase family.</text>
</comment>
<dbReference type="GO" id="GO:0035999">
    <property type="term" value="P:tetrahydrofolate interconversion"/>
    <property type="evidence" value="ECO:0007669"/>
    <property type="project" value="TreeGrafter"/>
</dbReference>